<gene>
    <name evidence="1" type="ORF">ENO10_01730</name>
</gene>
<organism evidence="1">
    <name type="scientific">Salinimicrobium catena</name>
    <dbReference type="NCBI Taxonomy" id="390640"/>
    <lineage>
        <taxon>Bacteria</taxon>
        <taxon>Pseudomonadati</taxon>
        <taxon>Bacteroidota</taxon>
        <taxon>Flavobacteriia</taxon>
        <taxon>Flavobacteriales</taxon>
        <taxon>Flavobacteriaceae</taxon>
        <taxon>Salinimicrobium</taxon>
    </lineage>
</organism>
<accession>A0A7C2M8I2</accession>
<dbReference type="Proteomes" id="UP000885753">
    <property type="component" value="Unassembled WGS sequence"/>
</dbReference>
<evidence type="ECO:0000313" key="1">
    <source>
        <dbReference type="EMBL" id="HER39920.1"/>
    </source>
</evidence>
<name>A0A7C2M8I2_9FLAO</name>
<reference evidence="1" key="1">
    <citation type="journal article" date="2020" name="mSystems">
        <title>Genome- and Community-Level Interaction Insights into Carbon Utilization and Element Cycling Functions of Hydrothermarchaeota in Hydrothermal Sediment.</title>
        <authorList>
            <person name="Zhou Z."/>
            <person name="Liu Y."/>
            <person name="Xu W."/>
            <person name="Pan J."/>
            <person name="Luo Z.H."/>
            <person name="Li M."/>
        </authorList>
    </citation>
    <scope>NUCLEOTIDE SEQUENCE [LARGE SCALE GENOMIC DNA]</scope>
    <source>
        <strain evidence="1">SpSt-1235</strain>
    </source>
</reference>
<dbReference type="AlphaFoldDB" id="A0A7C2M8I2"/>
<sequence>MKNPESSDPKAHSESIRTELGRLAERMRKDISKIDDPRGKALFETSAEVLNGLSTAFLHYEQGKEEAWK</sequence>
<comment type="caution">
    <text evidence="1">The sequence shown here is derived from an EMBL/GenBank/DDBJ whole genome shotgun (WGS) entry which is preliminary data.</text>
</comment>
<dbReference type="EMBL" id="DSEE01000132">
    <property type="protein sequence ID" value="HER39920.1"/>
    <property type="molecule type" value="Genomic_DNA"/>
</dbReference>
<protein>
    <submittedName>
        <fullName evidence="1">Uncharacterized protein</fullName>
    </submittedName>
</protein>
<proteinExistence type="predicted"/>